<feature type="transmembrane region" description="Helical" evidence="2">
    <location>
        <begin position="123"/>
        <end position="144"/>
    </location>
</feature>
<feature type="compositionally biased region" description="Polar residues" evidence="1">
    <location>
        <begin position="1"/>
        <end position="10"/>
    </location>
</feature>
<organism evidence="4 5">
    <name type="scientific">Streptomyces lonarensis</name>
    <dbReference type="NCBI Taxonomy" id="700599"/>
    <lineage>
        <taxon>Bacteria</taxon>
        <taxon>Bacillati</taxon>
        <taxon>Actinomycetota</taxon>
        <taxon>Actinomycetes</taxon>
        <taxon>Kitasatosporales</taxon>
        <taxon>Streptomycetaceae</taxon>
        <taxon>Streptomyces</taxon>
    </lineage>
</organism>
<feature type="compositionally biased region" description="Basic and acidic residues" evidence="1">
    <location>
        <begin position="19"/>
        <end position="32"/>
    </location>
</feature>
<feature type="region of interest" description="Disordered" evidence="1">
    <location>
        <begin position="85"/>
        <end position="106"/>
    </location>
</feature>
<dbReference type="AlphaFoldDB" id="A0A7X6HZV0"/>
<comment type="caution">
    <text evidence="4">The sequence shown here is derived from an EMBL/GenBank/DDBJ whole genome shotgun (WGS) entry which is preliminary data.</text>
</comment>
<feature type="compositionally biased region" description="Low complexity" evidence="1">
    <location>
        <begin position="378"/>
        <end position="409"/>
    </location>
</feature>
<evidence type="ECO:0000313" key="5">
    <source>
        <dbReference type="Proteomes" id="UP000578686"/>
    </source>
</evidence>
<feature type="domain" description="DUF5667" evidence="3">
    <location>
        <begin position="148"/>
        <end position="263"/>
    </location>
</feature>
<keyword evidence="2" id="KW-0472">Membrane</keyword>
<dbReference type="Proteomes" id="UP000578686">
    <property type="component" value="Unassembled WGS sequence"/>
</dbReference>
<keyword evidence="2" id="KW-0812">Transmembrane</keyword>
<dbReference type="InterPro" id="IPR043725">
    <property type="entry name" value="DUF5667"/>
</dbReference>
<evidence type="ECO:0000256" key="2">
    <source>
        <dbReference type="SAM" id="Phobius"/>
    </source>
</evidence>
<evidence type="ECO:0000256" key="1">
    <source>
        <dbReference type="SAM" id="MobiDB-lite"/>
    </source>
</evidence>
<evidence type="ECO:0000259" key="3">
    <source>
        <dbReference type="Pfam" id="PF18915"/>
    </source>
</evidence>
<protein>
    <recommendedName>
        <fullName evidence="3">DUF5667 domain-containing protein</fullName>
    </recommendedName>
</protein>
<accession>A0A7X6HZV0</accession>
<dbReference type="Pfam" id="PF18915">
    <property type="entry name" value="DUF5667"/>
    <property type="match status" value="1"/>
</dbReference>
<name>A0A7X6HZV0_9ACTN</name>
<proteinExistence type="predicted"/>
<gene>
    <name evidence="4" type="ORF">HCN56_15785</name>
</gene>
<feature type="compositionally biased region" description="Pro residues" evidence="1">
    <location>
        <begin position="307"/>
        <end position="316"/>
    </location>
</feature>
<feature type="compositionally biased region" description="Low complexity" evidence="1">
    <location>
        <begin position="317"/>
        <end position="342"/>
    </location>
</feature>
<sequence>MLRSVPTSRRANAFAEALDEPRLGEASADRTTQEPGSATNDAEQAGLLSLAEELRGAPRPELSAETRTTQRAQLVAAMENAFGGAGGDVVPEQRGTRRKGAHRATGAAGAFARLRPKTRLTKGLAAGGLGLGVAAGAFGGAAAASTDALPGDTLYGLKRGMEDLRLDLAGSDADRGGVHLDKASTRLGEARRLMERQKAGDLDEDQVAEVRTTLSQMHSDAAEGHRLLSAAWETNGSIDPLRTLSAFNERHGGNWSELRAMLPPQLSDIGDEVSSIFEAMEDDLQPLQALLPTGQQEPGAAEDDGAPPVPQPPPGTPEAEPSPSASTDNPPAAEEAPPQREAPAPPEEQEAEREGLLGGGGGGLLDPQQLPGVGGGESSPESPESGTGGPEPDVTIPPLIDGLLPGLGLDIRKSE</sequence>
<dbReference type="EMBL" id="JAAVJD010000123">
    <property type="protein sequence ID" value="NJQ07001.1"/>
    <property type="molecule type" value="Genomic_DNA"/>
</dbReference>
<keyword evidence="2" id="KW-1133">Transmembrane helix</keyword>
<feature type="compositionally biased region" description="Polar residues" evidence="1">
    <location>
        <begin position="33"/>
        <end position="42"/>
    </location>
</feature>
<dbReference type="RefSeq" id="WP_167971637.1">
    <property type="nucleotide sequence ID" value="NZ_BHZG01000117.1"/>
</dbReference>
<evidence type="ECO:0000313" key="4">
    <source>
        <dbReference type="EMBL" id="NJQ07001.1"/>
    </source>
</evidence>
<feature type="region of interest" description="Disordered" evidence="1">
    <location>
        <begin position="1"/>
        <end position="42"/>
    </location>
</feature>
<reference evidence="4 5" key="1">
    <citation type="submission" date="2020-03" db="EMBL/GenBank/DDBJ databases">
        <title>Draft genome of Streptomyces sp. ventii, isolated from the Axial Seamount in the Pacific Ocean, and resequencing of the two type strains Streptomyces lonarensis strain NCL 716 and Streptomyces bohaiensis strain 11A07.</title>
        <authorList>
            <person name="Loughran R.M."/>
            <person name="Pfannmuller K.M."/>
            <person name="Wasson B.J."/>
            <person name="Deadmond M.C."/>
            <person name="Paddock B.E."/>
            <person name="Koyack M.J."/>
            <person name="Gallegos D.A."/>
            <person name="Mitchell E.A."/>
            <person name="Ushijima B."/>
            <person name="Saw J.H."/>
            <person name="Mcphail K.L."/>
            <person name="Videau P."/>
        </authorList>
    </citation>
    <scope>NUCLEOTIDE SEQUENCE [LARGE SCALE GENOMIC DNA]</scope>
    <source>
        <strain evidence="4 5">NCL716</strain>
    </source>
</reference>
<keyword evidence="5" id="KW-1185">Reference proteome</keyword>
<feature type="region of interest" description="Disordered" evidence="1">
    <location>
        <begin position="294"/>
        <end position="415"/>
    </location>
</feature>